<dbReference type="SMART" id="SM00382">
    <property type="entry name" value="AAA"/>
    <property type="match status" value="1"/>
</dbReference>
<dbReference type="NCBIfam" id="TIGR00678">
    <property type="entry name" value="holB"/>
    <property type="match status" value="1"/>
</dbReference>
<accession>A0A3C1KKX5</accession>
<dbReference type="GO" id="GO:0003887">
    <property type="term" value="F:DNA-directed DNA polymerase activity"/>
    <property type="evidence" value="ECO:0007669"/>
    <property type="project" value="UniProtKB-KW"/>
</dbReference>
<dbReference type="SUPFAM" id="SSF52540">
    <property type="entry name" value="P-loop containing nucleoside triphosphate hydrolases"/>
    <property type="match status" value="1"/>
</dbReference>
<protein>
    <recommendedName>
        <fullName evidence="1">DNA-directed DNA polymerase</fullName>
        <ecNumber evidence="1">2.7.7.7</ecNumber>
    </recommendedName>
</protein>
<dbReference type="InterPro" id="IPR004622">
    <property type="entry name" value="DNA_pol_HolB"/>
</dbReference>
<evidence type="ECO:0000313" key="6">
    <source>
        <dbReference type="Proteomes" id="UP000259273"/>
    </source>
</evidence>
<evidence type="ECO:0000256" key="2">
    <source>
        <dbReference type="ARBA" id="ARBA00022932"/>
    </source>
</evidence>
<dbReference type="AlphaFoldDB" id="A0A3C1KKX5"/>
<dbReference type="PANTHER" id="PTHR11669">
    <property type="entry name" value="REPLICATION FACTOR C / DNA POLYMERASE III GAMMA-TAU SUBUNIT"/>
    <property type="match status" value="1"/>
</dbReference>
<evidence type="ECO:0000313" key="5">
    <source>
        <dbReference type="EMBL" id="HAN27362.1"/>
    </source>
</evidence>
<dbReference type="InterPro" id="IPR027417">
    <property type="entry name" value="P-loop_NTPase"/>
</dbReference>
<feature type="domain" description="AAA+ ATPase" evidence="4">
    <location>
        <begin position="32"/>
        <end position="175"/>
    </location>
</feature>
<dbReference type="GO" id="GO:0008408">
    <property type="term" value="F:3'-5' exonuclease activity"/>
    <property type="evidence" value="ECO:0007669"/>
    <property type="project" value="InterPro"/>
</dbReference>
<keyword evidence="2" id="KW-0808">Transferase</keyword>
<dbReference type="InterPro" id="IPR050238">
    <property type="entry name" value="DNA_Rep/Repair_Clamp_Loader"/>
</dbReference>
<dbReference type="Proteomes" id="UP000259273">
    <property type="component" value="Unassembled WGS sequence"/>
</dbReference>
<dbReference type="InterPro" id="IPR003593">
    <property type="entry name" value="AAA+_ATPase"/>
</dbReference>
<dbReference type="EC" id="2.7.7.7" evidence="1"/>
<dbReference type="EMBL" id="DMND01000092">
    <property type="protein sequence ID" value="HAN27362.1"/>
    <property type="molecule type" value="Genomic_DNA"/>
</dbReference>
<sequence length="334" mass="36349">MNLQGLPQVSVPLPWQAQAWAHLQEQISRQQLPHALLFAGPAGVGKERLALALARYLLCHQPVAGHNCGECRACRYSQSGSHGDFRWLQPEGSSKVIRIEQVREAVAFVYRTAGFGARKVVVLTPAERMSNSAANALLKGLEEPSEDTHLILIAQRLQGMPATVRSRCQLVKLPLPPGDQCIPWLQQVTGDEASATELLELAGGVPLQAEQLYNDGGAEPLREQRKLLGDLARGKVNVPLVAARLGQQDLAQTLRDIALFLHVYLCRQEQAGLRRARPLFQLLDRMQALQAAIAAGSNPNPQLALESVLISFADGFGVMRSGANMRSSSQEIAS</sequence>
<dbReference type="GO" id="GO:0006261">
    <property type="term" value="P:DNA-templated DNA replication"/>
    <property type="evidence" value="ECO:0007669"/>
    <property type="project" value="TreeGrafter"/>
</dbReference>
<dbReference type="Gene3D" id="3.40.50.300">
    <property type="entry name" value="P-loop containing nucleotide triphosphate hydrolases"/>
    <property type="match status" value="1"/>
</dbReference>
<keyword evidence="2" id="KW-0239">DNA-directed DNA polymerase</keyword>
<dbReference type="Pfam" id="PF13177">
    <property type="entry name" value="DNA_pol3_delta2"/>
    <property type="match status" value="1"/>
</dbReference>
<reference evidence="5 6" key="1">
    <citation type="journal article" date="2018" name="Nat. Biotechnol.">
        <title>A standardized bacterial taxonomy based on genome phylogeny substantially revises the tree of life.</title>
        <authorList>
            <person name="Parks D.H."/>
            <person name="Chuvochina M."/>
            <person name="Waite D.W."/>
            <person name="Rinke C."/>
            <person name="Skarshewski A."/>
            <person name="Chaumeil P.A."/>
            <person name="Hugenholtz P."/>
        </authorList>
    </citation>
    <scope>NUCLEOTIDE SEQUENCE [LARGE SCALE GENOMIC DNA]</scope>
    <source>
        <strain evidence="5">UBA9158</strain>
    </source>
</reference>
<dbReference type="STRING" id="1121937.GCA_000423125_03507"/>
<evidence type="ECO:0000259" key="4">
    <source>
        <dbReference type="SMART" id="SM00382"/>
    </source>
</evidence>
<evidence type="ECO:0000256" key="3">
    <source>
        <dbReference type="ARBA" id="ARBA00049244"/>
    </source>
</evidence>
<gene>
    <name evidence="5" type="primary">holB</name>
    <name evidence="5" type="ORF">DCP75_06520</name>
</gene>
<comment type="catalytic activity">
    <reaction evidence="3">
        <text>DNA(n) + a 2'-deoxyribonucleoside 5'-triphosphate = DNA(n+1) + diphosphate</text>
        <dbReference type="Rhea" id="RHEA:22508"/>
        <dbReference type="Rhea" id="RHEA-COMP:17339"/>
        <dbReference type="Rhea" id="RHEA-COMP:17340"/>
        <dbReference type="ChEBI" id="CHEBI:33019"/>
        <dbReference type="ChEBI" id="CHEBI:61560"/>
        <dbReference type="ChEBI" id="CHEBI:173112"/>
        <dbReference type="EC" id="2.7.7.7"/>
    </reaction>
</comment>
<proteinExistence type="predicted"/>
<dbReference type="GO" id="GO:0009360">
    <property type="term" value="C:DNA polymerase III complex"/>
    <property type="evidence" value="ECO:0007669"/>
    <property type="project" value="TreeGrafter"/>
</dbReference>
<organism evidence="5 6">
    <name type="scientific">Haliea salexigens</name>
    <dbReference type="NCBI Taxonomy" id="287487"/>
    <lineage>
        <taxon>Bacteria</taxon>
        <taxon>Pseudomonadati</taxon>
        <taxon>Pseudomonadota</taxon>
        <taxon>Gammaproteobacteria</taxon>
        <taxon>Cellvibrionales</taxon>
        <taxon>Halieaceae</taxon>
        <taxon>Haliea</taxon>
    </lineage>
</organism>
<name>A0A3C1KKX5_9GAMM</name>
<evidence type="ECO:0000256" key="1">
    <source>
        <dbReference type="ARBA" id="ARBA00012417"/>
    </source>
</evidence>
<comment type="caution">
    <text evidence="5">The sequence shown here is derived from an EMBL/GenBank/DDBJ whole genome shotgun (WGS) entry which is preliminary data.</text>
</comment>
<dbReference type="PANTHER" id="PTHR11669:SF8">
    <property type="entry name" value="DNA POLYMERASE III SUBUNIT DELTA"/>
    <property type="match status" value="1"/>
</dbReference>
<keyword evidence="2" id="KW-0548">Nucleotidyltransferase</keyword>